<protein>
    <recommendedName>
        <fullName evidence="5">Secreted protein</fullName>
    </recommendedName>
</protein>
<name>A0ABV5JUX5_9ACTN</name>
<accession>A0ABV5JUX5</accession>
<dbReference type="Proteomes" id="UP001589700">
    <property type="component" value="Unassembled WGS sequence"/>
</dbReference>
<sequence>MSRTTAVVGALAAGLVVLSSAPASAQPLSEIPSGYLGSAGEMLPGSVTGSLPGYATGPLGSVATAACNAGSVAGLAGVAVPAEVDPVCQFAPALGESIDHFMSGDYHGSVEAVIGGVPYVGSILTRVVPTDSAADAIENAAGQGSEGAPGALPLDSISSELPGS</sequence>
<gene>
    <name evidence="3" type="ORF">ACFFVD_17465</name>
</gene>
<dbReference type="EMBL" id="JBHMDY010000033">
    <property type="protein sequence ID" value="MFB9261567.1"/>
    <property type="molecule type" value="Genomic_DNA"/>
</dbReference>
<evidence type="ECO:0000313" key="3">
    <source>
        <dbReference type="EMBL" id="MFB9261567.1"/>
    </source>
</evidence>
<dbReference type="RefSeq" id="WP_182632903.1">
    <property type="nucleotide sequence ID" value="NZ_JAALDM010000211.1"/>
</dbReference>
<keyword evidence="2" id="KW-0732">Signal</keyword>
<evidence type="ECO:0000256" key="1">
    <source>
        <dbReference type="SAM" id="MobiDB-lite"/>
    </source>
</evidence>
<proteinExistence type="predicted"/>
<feature type="region of interest" description="Disordered" evidence="1">
    <location>
        <begin position="138"/>
        <end position="164"/>
    </location>
</feature>
<evidence type="ECO:0000313" key="4">
    <source>
        <dbReference type="Proteomes" id="UP001589700"/>
    </source>
</evidence>
<evidence type="ECO:0000256" key="2">
    <source>
        <dbReference type="SAM" id="SignalP"/>
    </source>
</evidence>
<feature type="signal peptide" evidence="2">
    <location>
        <begin position="1"/>
        <end position="25"/>
    </location>
</feature>
<feature type="chain" id="PRO_5045808461" description="Secreted protein" evidence="2">
    <location>
        <begin position="26"/>
        <end position="164"/>
    </location>
</feature>
<keyword evidence="4" id="KW-1185">Reference proteome</keyword>
<comment type="caution">
    <text evidence="3">The sequence shown here is derived from an EMBL/GenBank/DDBJ whole genome shotgun (WGS) entry which is preliminary data.</text>
</comment>
<organism evidence="3 4">
    <name type="scientific">Dietzia aerolata</name>
    <dbReference type="NCBI Taxonomy" id="595984"/>
    <lineage>
        <taxon>Bacteria</taxon>
        <taxon>Bacillati</taxon>
        <taxon>Actinomycetota</taxon>
        <taxon>Actinomycetes</taxon>
        <taxon>Mycobacteriales</taxon>
        <taxon>Dietziaceae</taxon>
        <taxon>Dietzia</taxon>
    </lineage>
</organism>
<reference evidence="3 4" key="1">
    <citation type="submission" date="2024-09" db="EMBL/GenBank/DDBJ databases">
        <authorList>
            <person name="Sun Q."/>
            <person name="Mori K."/>
        </authorList>
    </citation>
    <scope>NUCLEOTIDE SEQUENCE [LARGE SCALE GENOMIC DNA]</scope>
    <source>
        <strain evidence="3 4">CCM 7659</strain>
    </source>
</reference>
<evidence type="ECO:0008006" key="5">
    <source>
        <dbReference type="Google" id="ProtNLM"/>
    </source>
</evidence>